<sequence>MRADHACVRPPDGGEGRPAAPSRGLLSTLLRGAAGWADGTPHEGDQHLAAARISRARAAAGQVAGPGELSPDDPDDDLFGQIDALVAARPACKTFVGQIAATPWARKFLVTLSDHETAMREGESTPPHKAAIPDALRRAREGSAVTAAEVTADTSGTALLAGPGATATLGLRELRQAAAAAEAREAEARVCRRRTSRPRLGLRMHARGDGGGGARPNAASPPPLGQAVLALHVGSFGQVGGGGGGGDGGAAAQRRYTVGVHHRNWLALADAFVSEASRQGGRYKTGRCKNHKCWREAIRFVAVSQEGAGAFLNAIPMRDDMKMETWAMRMTVQRRLGLPLDVACQAVEAGKKAPNGKPHEELGDAAMVNPRAKHATRHKYLLKRLVKTLRSAWGMLIEMEPTAHLSYSNPKQPDVAAANIGKGHVRLVGDLKLTSSLACKGGDRLGWKGAFVAFGNTERALLDLVLGHAAWPRPGGGGEGGREAEDAEAEAAAAEEEEGESEGEAEAGAPVTARYEKGEYRFAREKNCDLRLLDFETFGGFGDGVRRILRQAADQLSNKLSHAQHLDEVTWTTKNWHGLQMQRLSVVLHTAVAWQIPRRCPVPSAGC</sequence>
<feature type="region of interest" description="Disordered" evidence="1">
    <location>
        <begin position="1"/>
        <end position="23"/>
    </location>
</feature>
<reference evidence="3" key="1">
    <citation type="journal article" date="2013" name="Nature">
        <title>Pan genome of the phytoplankton Emiliania underpins its global distribution.</title>
        <authorList>
            <person name="Read B.A."/>
            <person name="Kegel J."/>
            <person name="Klute M.J."/>
            <person name="Kuo A."/>
            <person name="Lefebvre S.C."/>
            <person name="Maumus F."/>
            <person name="Mayer C."/>
            <person name="Miller J."/>
            <person name="Monier A."/>
            <person name="Salamov A."/>
            <person name="Young J."/>
            <person name="Aguilar M."/>
            <person name="Claverie J.M."/>
            <person name="Frickenhaus S."/>
            <person name="Gonzalez K."/>
            <person name="Herman E.K."/>
            <person name="Lin Y.C."/>
            <person name="Napier J."/>
            <person name="Ogata H."/>
            <person name="Sarno A.F."/>
            <person name="Shmutz J."/>
            <person name="Schroeder D."/>
            <person name="de Vargas C."/>
            <person name="Verret F."/>
            <person name="von Dassow P."/>
            <person name="Valentin K."/>
            <person name="Van de Peer Y."/>
            <person name="Wheeler G."/>
            <person name="Dacks J.B."/>
            <person name="Delwiche C.F."/>
            <person name="Dyhrman S.T."/>
            <person name="Glockner G."/>
            <person name="John U."/>
            <person name="Richards T."/>
            <person name="Worden A.Z."/>
            <person name="Zhang X."/>
            <person name="Grigoriev I.V."/>
            <person name="Allen A.E."/>
            <person name="Bidle K."/>
            <person name="Borodovsky M."/>
            <person name="Bowler C."/>
            <person name="Brownlee C."/>
            <person name="Cock J.M."/>
            <person name="Elias M."/>
            <person name="Gladyshev V.N."/>
            <person name="Groth M."/>
            <person name="Guda C."/>
            <person name="Hadaegh A."/>
            <person name="Iglesias-Rodriguez M.D."/>
            <person name="Jenkins J."/>
            <person name="Jones B.M."/>
            <person name="Lawson T."/>
            <person name="Leese F."/>
            <person name="Lindquist E."/>
            <person name="Lobanov A."/>
            <person name="Lomsadze A."/>
            <person name="Malik S.B."/>
            <person name="Marsh M.E."/>
            <person name="Mackinder L."/>
            <person name="Mock T."/>
            <person name="Mueller-Roeber B."/>
            <person name="Pagarete A."/>
            <person name="Parker M."/>
            <person name="Probert I."/>
            <person name="Quesneville H."/>
            <person name="Raines C."/>
            <person name="Rensing S.A."/>
            <person name="Riano-Pachon D.M."/>
            <person name="Richier S."/>
            <person name="Rokitta S."/>
            <person name="Shiraiwa Y."/>
            <person name="Soanes D.M."/>
            <person name="van der Giezen M."/>
            <person name="Wahlund T.M."/>
            <person name="Williams B."/>
            <person name="Wilson W."/>
            <person name="Wolfe G."/>
            <person name="Wurch L.L."/>
        </authorList>
    </citation>
    <scope>NUCLEOTIDE SEQUENCE</scope>
</reference>
<dbReference type="GeneID" id="17257330"/>
<dbReference type="RefSeq" id="XP_005763505.1">
    <property type="nucleotide sequence ID" value="XM_005763448.1"/>
</dbReference>
<evidence type="ECO:0000313" key="3">
    <source>
        <dbReference type="Proteomes" id="UP000013827"/>
    </source>
</evidence>
<evidence type="ECO:0000313" key="2">
    <source>
        <dbReference type="EnsemblProtists" id="EOD11076"/>
    </source>
</evidence>
<feature type="compositionally biased region" description="Basic and acidic residues" evidence="1">
    <location>
        <begin position="1"/>
        <end position="15"/>
    </location>
</feature>
<protein>
    <submittedName>
        <fullName evidence="2">Uncharacterized protein</fullName>
    </submittedName>
</protein>
<organism evidence="2 3">
    <name type="scientific">Emiliania huxleyi (strain CCMP1516)</name>
    <dbReference type="NCBI Taxonomy" id="280463"/>
    <lineage>
        <taxon>Eukaryota</taxon>
        <taxon>Haptista</taxon>
        <taxon>Haptophyta</taxon>
        <taxon>Prymnesiophyceae</taxon>
        <taxon>Isochrysidales</taxon>
        <taxon>Noelaerhabdaceae</taxon>
        <taxon>Emiliania</taxon>
    </lineage>
</organism>
<dbReference type="HOGENOM" id="CLU_450126_0_0_1"/>
<dbReference type="EnsemblProtists" id="EOD11076">
    <property type="protein sequence ID" value="EOD11076"/>
    <property type="gene ID" value="EMIHUDRAFT_104854"/>
</dbReference>
<feature type="region of interest" description="Disordered" evidence="1">
    <location>
        <begin position="473"/>
        <end position="510"/>
    </location>
</feature>
<name>A0A0D3IIJ1_EMIH1</name>
<feature type="compositionally biased region" description="Acidic residues" evidence="1">
    <location>
        <begin position="485"/>
        <end position="505"/>
    </location>
</feature>
<accession>A0A0D3IIJ1</accession>
<reference evidence="2" key="2">
    <citation type="submission" date="2024-10" db="UniProtKB">
        <authorList>
            <consortium name="EnsemblProtists"/>
        </authorList>
    </citation>
    <scope>IDENTIFICATION</scope>
</reference>
<proteinExistence type="predicted"/>
<dbReference type="AlphaFoldDB" id="A0A0D3IIJ1"/>
<dbReference type="Proteomes" id="UP000013827">
    <property type="component" value="Unassembled WGS sequence"/>
</dbReference>
<evidence type="ECO:0000256" key="1">
    <source>
        <dbReference type="SAM" id="MobiDB-lite"/>
    </source>
</evidence>
<keyword evidence="3" id="KW-1185">Reference proteome</keyword>
<dbReference type="PaxDb" id="2903-EOD11076"/>
<dbReference type="KEGG" id="ehx:EMIHUDRAFT_104854"/>